<evidence type="ECO:0000313" key="1">
    <source>
        <dbReference type="EMBL" id="MBA2175327.1"/>
    </source>
</evidence>
<organism evidence="1 2">
    <name type="scientific">Halobacillus locisalis</name>
    <dbReference type="NCBI Taxonomy" id="220753"/>
    <lineage>
        <taxon>Bacteria</taxon>
        <taxon>Bacillati</taxon>
        <taxon>Bacillota</taxon>
        <taxon>Bacilli</taxon>
        <taxon>Bacillales</taxon>
        <taxon>Bacillaceae</taxon>
        <taxon>Halobacillus</taxon>
    </lineage>
</organism>
<gene>
    <name evidence="1" type="ORF">H0266_10505</name>
</gene>
<protein>
    <submittedName>
        <fullName evidence="1">Uncharacterized protein</fullName>
    </submittedName>
</protein>
<dbReference type="AlphaFoldDB" id="A0A838CTC9"/>
<dbReference type="EMBL" id="JACEFG010000002">
    <property type="protein sequence ID" value="MBA2175327.1"/>
    <property type="molecule type" value="Genomic_DNA"/>
</dbReference>
<dbReference type="Proteomes" id="UP000571017">
    <property type="component" value="Unassembled WGS sequence"/>
</dbReference>
<dbReference type="RefSeq" id="WP_181472348.1">
    <property type="nucleotide sequence ID" value="NZ_JACEFG010000002.1"/>
</dbReference>
<reference evidence="1 2" key="1">
    <citation type="journal article" date="2004" name="Extremophiles">
        <title>Halobacillus locisalis sp. nov., a halophilic bacterium isolated from a marine solar saltern of the Yellow Sea in Korea.</title>
        <authorList>
            <person name="Yoon J.H."/>
            <person name="Kang K.H."/>
            <person name="Oh T.K."/>
            <person name="Park Y.H."/>
        </authorList>
    </citation>
    <scope>NUCLEOTIDE SEQUENCE [LARGE SCALE GENOMIC DNA]</scope>
    <source>
        <strain evidence="1 2">KCTC 3788</strain>
    </source>
</reference>
<comment type="caution">
    <text evidence="1">The sequence shown here is derived from an EMBL/GenBank/DDBJ whole genome shotgun (WGS) entry which is preliminary data.</text>
</comment>
<accession>A0A838CTC9</accession>
<proteinExistence type="predicted"/>
<sequence length="286" mass="34066">MANLYSSTLENLEKTFMPYLSEYQRYIDFHTMRNMKQVLKGKRPVYFDLDIKETAEMKTRTILDVWWDGVLVTVVIPSTNTFNTTIEIYGKPPKMLIARLELNEERKAFFPTYMKEEFARRKALRDILSEFSMKLFTHLNTYIGGAESQGEKQSSEFPGDAERFESWEFPFLEHHPDLQQEWLTLTKRSAKQYRRIEELEIEDKFALETMVDKDVPTFIESFQKLSDENKERKKDELFETMSDLKIFIEKLERKEEEVYSQSFDKSKGVIASKYNKNSQDDEDDLF</sequence>
<name>A0A838CTC9_9BACI</name>
<keyword evidence="2" id="KW-1185">Reference proteome</keyword>
<evidence type="ECO:0000313" key="2">
    <source>
        <dbReference type="Proteomes" id="UP000571017"/>
    </source>
</evidence>